<dbReference type="Proteomes" id="UP000500826">
    <property type="component" value="Chromosome"/>
</dbReference>
<sequence length="200" mass="22325">MKWILSLVLAGCLSACAMAYRMEGDRSSTTSSRCTSRRPEPRERSVGRRPLRHWTRDGMPLDHLRLWGGVKPGQPLMTKPMVFLRNEDQKAPRVPTFRAGLGHEKLVSLFEELYATAGAVTVTKIDPTVFAGSKGVRFEFTLLRRSDDLPMRGVGWVAVRPDPVHGEELYAATFVAPRAGFYARLLPMAEEVVKSARVKG</sequence>
<accession>A0ABX6P4N4</accession>
<keyword evidence="2" id="KW-0732">Signal</keyword>
<feature type="region of interest" description="Disordered" evidence="1">
    <location>
        <begin position="26"/>
        <end position="49"/>
    </location>
</feature>
<dbReference type="EMBL" id="CP053418">
    <property type="protein sequence ID" value="QJW84338.1"/>
    <property type="molecule type" value="Genomic_DNA"/>
</dbReference>
<gene>
    <name evidence="3" type="ORF">HK414_12780</name>
</gene>
<evidence type="ECO:0008006" key="5">
    <source>
        <dbReference type="Google" id="ProtNLM"/>
    </source>
</evidence>
<protein>
    <recommendedName>
        <fullName evidence="5">DUF4410 domain-containing protein</fullName>
    </recommendedName>
</protein>
<keyword evidence="4" id="KW-1185">Reference proteome</keyword>
<evidence type="ECO:0000256" key="2">
    <source>
        <dbReference type="SAM" id="SignalP"/>
    </source>
</evidence>
<evidence type="ECO:0000313" key="4">
    <source>
        <dbReference type="Proteomes" id="UP000500826"/>
    </source>
</evidence>
<feature type="compositionally biased region" description="Basic and acidic residues" evidence="1">
    <location>
        <begin position="37"/>
        <end position="46"/>
    </location>
</feature>
<feature type="signal peptide" evidence="2">
    <location>
        <begin position="1"/>
        <end position="19"/>
    </location>
</feature>
<reference evidence="3 4" key="1">
    <citation type="submission" date="2020-05" db="EMBL/GenBank/DDBJ databases">
        <title>Ramlibacter rhizophilus sp. nov., isolated from rhizosphere soil of national flower Mugunghwa from South Korea.</title>
        <authorList>
            <person name="Zheng-Fei Y."/>
            <person name="Huan T."/>
        </authorList>
    </citation>
    <scope>NUCLEOTIDE SEQUENCE [LARGE SCALE GENOMIC DNA]</scope>
    <source>
        <strain evidence="3 4">H242</strain>
    </source>
</reference>
<proteinExistence type="predicted"/>
<organism evidence="3 4">
    <name type="scientific">Ramlibacter terrae</name>
    <dbReference type="NCBI Taxonomy" id="2732511"/>
    <lineage>
        <taxon>Bacteria</taxon>
        <taxon>Pseudomonadati</taxon>
        <taxon>Pseudomonadota</taxon>
        <taxon>Betaproteobacteria</taxon>
        <taxon>Burkholderiales</taxon>
        <taxon>Comamonadaceae</taxon>
        <taxon>Ramlibacter</taxon>
    </lineage>
</organism>
<name>A0ABX6P4N4_9BURK</name>
<evidence type="ECO:0000313" key="3">
    <source>
        <dbReference type="EMBL" id="QJW84338.1"/>
    </source>
</evidence>
<feature type="chain" id="PRO_5047506276" description="DUF4410 domain-containing protein" evidence="2">
    <location>
        <begin position="20"/>
        <end position="200"/>
    </location>
</feature>
<evidence type="ECO:0000256" key="1">
    <source>
        <dbReference type="SAM" id="MobiDB-lite"/>
    </source>
</evidence>